<dbReference type="Gene3D" id="3.40.50.2300">
    <property type="match status" value="2"/>
</dbReference>
<dbReference type="SUPFAM" id="SSF53822">
    <property type="entry name" value="Periplasmic binding protein-like I"/>
    <property type="match status" value="1"/>
</dbReference>
<dbReference type="InterPro" id="IPR051010">
    <property type="entry name" value="BCAA_transport"/>
</dbReference>
<name>A0A937UTC7_9ACTN</name>
<dbReference type="AlphaFoldDB" id="A0A937UTC7"/>
<protein>
    <submittedName>
        <fullName evidence="5">ABC transporter substrate-binding protein</fullName>
    </submittedName>
</protein>
<evidence type="ECO:0000259" key="4">
    <source>
        <dbReference type="Pfam" id="PF13458"/>
    </source>
</evidence>
<dbReference type="Pfam" id="PF13458">
    <property type="entry name" value="Peripla_BP_6"/>
    <property type="match status" value="1"/>
</dbReference>
<keyword evidence="6" id="KW-1185">Reference proteome</keyword>
<comment type="caution">
    <text evidence="5">The sequence shown here is derived from an EMBL/GenBank/DDBJ whole genome shotgun (WGS) entry which is preliminary data.</text>
</comment>
<evidence type="ECO:0000256" key="1">
    <source>
        <dbReference type="ARBA" id="ARBA00010062"/>
    </source>
</evidence>
<dbReference type="Proteomes" id="UP000604475">
    <property type="component" value="Unassembled WGS sequence"/>
</dbReference>
<evidence type="ECO:0000313" key="5">
    <source>
        <dbReference type="EMBL" id="MBL7632968.1"/>
    </source>
</evidence>
<keyword evidence="2" id="KW-0732">Signal</keyword>
<feature type="region of interest" description="Disordered" evidence="3">
    <location>
        <begin position="1"/>
        <end position="21"/>
    </location>
</feature>
<proteinExistence type="inferred from homology"/>
<dbReference type="PANTHER" id="PTHR30483:SF38">
    <property type="entry name" value="BLR7848 PROTEIN"/>
    <property type="match status" value="1"/>
</dbReference>
<dbReference type="InterPro" id="IPR028081">
    <property type="entry name" value="Leu-bd"/>
</dbReference>
<dbReference type="PANTHER" id="PTHR30483">
    <property type="entry name" value="LEUCINE-SPECIFIC-BINDING PROTEIN"/>
    <property type="match status" value="1"/>
</dbReference>
<comment type="similarity">
    <text evidence="1">Belongs to the leucine-binding protein family.</text>
</comment>
<evidence type="ECO:0000256" key="2">
    <source>
        <dbReference type="ARBA" id="ARBA00022729"/>
    </source>
</evidence>
<dbReference type="InterPro" id="IPR028082">
    <property type="entry name" value="Peripla_BP_I"/>
</dbReference>
<dbReference type="EMBL" id="JAEACQ010000361">
    <property type="protein sequence ID" value="MBL7632968.1"/>
    <property type="molecule type" value="Genomic_DNA"/>
</dbReference>
<accession>A0A937UTC7</accession>
<sequence length="439" mass="44909">MQRAGFRRNGPTRSRATRRQEQKRPLFILAVPLAAATLLAAGCGSGGAENTTDPSTSAASVDAVLGAPDPATGDPVKIGMISDGKAPTSDTSVEGRVADATVEWINARRGGLGGRPIQLVTCEALADPAKAADCGNRMVEENVVAVVFGGPAFPDAAWQPLHDAHIPTMFYANSSPALLADPETFVLADPIFSVIGLPISVAKEKGVKKVTAVVIDLPAAVGIYQNQAPPIFTEAGVDLNLVAIPPDQADMTPQMQRIATDGTGLVFVVGGAAFCTAAFNGLHAVGYTGTVVSITQCLGEDTAKVVPGSVLAGMTVGAQAPVGTDDPSFRLFSEVSRTYGDDIDLNSGVAIGMFTSMAGFRDALEGISPTDLTPAGIAATITKMPEKPLPGAGGVRFRCNGKADPALPAVCVRGGLATTLDDKGKPTTYQALGQSSIPG</sequence>
<organism evidence="5 6">
    <name type="scientific">Frankia nepalensis</name>
    <dbReference type="NCBI Taxonomy" id="1836974"/>
    <lineage>
        <taxon>Bacteria</taxon>
        <taxon>Bacillati</taxon>
        <taxon>Actinomycetota</taxon>
        <taxon>Actinomycetes</taxon>
        <taxon>Frankiales</taxon>
        <taxon>Frankiaceae</taxon>
        <taxon>Frankia</taxon>
    </lineage>
</organism>
<evidence type="ECO:0000313" key="6">
    <source>
        <dbReference type="Proteomes" id="UP000604475"/>
    </source>
</evidence>
<gene>
    <name evidence="5" type="ORF">I7412_38620</name>
</gene>
<evidence type="ECO:0000256" key="3">
    <source>
        <dbReference type="SAM" id="MobiDB-lite"/>
    </source>
</evidence>
<feature type="region of interest" description="Disordered" evidence="3">
    <location>
        <begin position="74"/>
        <end position="93"/>
    </location>
</feature>
<reference evidence="5" key="1">
    <citation type="submission" date="2020-12" db="EMBL/GenBank/DDBJ databases">
        <title>Genomic characterization of non-nitrogen-fixing Frankia strains.</title>
        <authorList>
            <person name="Carlos-Shanley C."/>
            <person name="Guerra T."/>
            <person name="Hahn D."/>
        </authorList>
    </citation>
    <scope>NUCLEOTIDE SEQUENCE</scope>
    <source>
        <strain evidence="5">CN6</strain>
    </source>
</reference>
<feature type="domain" description="Leucine-binding protein" evidence="4">
    <location>
        <begin position="75"/>
        <end position="409"/>
    </location>
</feature>